<sequence>MDDNNTKLDSVESKNNNSEQEENPNLSSNGEQQEGDGEREGRGGGPQRQTSRTPFTNLSQEDADLALARTLQEQERAYMMLRMNNDGSNYGSWEAGNYLLLKLKLTLLCIPVMRLMPEPCRKLKKGRWLQDCWPLPA</sequence>
<evidence type="ECO:0000313" key="3">
    <source>
        <dbReference type="Proteomes" id="UP001151532"/>
    </source>
</evidence>
<reference evidence="2" key="2">
    <citation type="journal article" date="2023" name="Int. J. Mol. Sci.">
        <title>De Novo Assembly and Annotation of 11 Diverse Shrub Willow (Salix) Genomes Reveals Novel Gene Organization in Sex-Linked Regions.</title>
        <authorList>
            <person name="Hyden B."/>
            <person name="Feng K."/>
            <person name="Yates T.B."/>
            <person name="Jawdy S."/>
            <person name="Cereghino C."/>
            <person name="Smart L.B."/>
            <person name="Muchero W."/>
        </authorList>
    </citation>
    <scope>NUCLEOTIDE SEQUENCE</scope>
    <source>
        <tissue evidence="2">Shoot tip</tissue>
    </source>
</reference>
<dbReference type="InterPro" id="IPR043312">
    <property type="entry name" value="AtBBR-like"/>
</dbReference>
<keyword evidence="3" id="KW-1185">Reference proteome</keyword>
<protein>
    <submittedName>
        <fullName evidence="2">E3 UBIQUITIN LIGASE BIG BROTHER-RELATED</fullName>
    </submittedName>
</protein>
<evidence type="ECO:0000313" key="2">
    <source>
        <dbReference type="EMBL" id="KAJ6774873.1"/>
    </source>
</evidence>
<dbReference type="EMBL" id="JAPFFK010000002">
    <property type="protein sequence ID" value="KAJ6774873.1"/>
    <property type="molecule type" value="Genomic_DNA"/>
</dbReference>
<feature type="compositionally biased region" description="Basic and acidic residues" evidence="1">
    <location>
        <begin position="1"/>
        <end position="12"/>
    </location>
</feature>
<evidence type="ECO:0000256" key="1">
    <source>
        <dbReference type="SAM" id="MobiDB-lite"/>
    </source>
</evidence>
<comment type="caution">
    <text evidence="2">The sequence shown here is derived from an EMBL/GenBank/DDBJ whole genome shotgun (WGS) entry which is preliminary data.</text>
</comment>
<reference evidence="2" key="1">
    <citation type="submission" date="2022-11" db="EMBL/GenBank/DDBJ databases">
        <authorList>
            <person name="Hyden B.L."/>
            <person name="Feng K."/>
            <person name="Yates T."/>
            <person name="Jawdy S."/>
            <person name="Smart L.B."/>
            <person name="Muchero W."/>
        </authorList>
    </citation>
    <scope>NUCLEOTIDE SEQUENCE</scope>
    <source>
        <tissue evidence="2">Shoot tip</tissue>
    </source>
</reference>
<dbReference type="PANTHER" id="PTHR47530:SF4">
    <property type="entry name" value="E3 UBIQUITIN LIGASE BIG BROTHER-RELATED"/>
    <property type="match status" value="1"/>
</dbReference>
<dbReference type="PANTHER" id="PTHR47530">
    <property type="entry name" value="E3 UBIQUITIN LIGASE BIG BROTHER-RELATED"/>
    <property type="match status" value="1"/>
</dbReference>
<feature type="compositionally biased region" description="Low complexity" evidence="1">
    <location>
        <begin position="13"/>
        <end position="32"/>
    </location>
</feature>
<accession>A0A9Q0WXZ1</accession>
<feature type="region of interest" description="Disordered" evidence="1">
    <location>
        <begin position="1"/>
        <end position="62"/>
    </location>
</feature>
<dbReference type="AlphaFoldDB" id="A0A9Q0WXZ1"/>
<dbReference type="Proteomes" id="UP001151532">
    <property type="component" value="Chromosome 5"/>
</dbReference>
<gene>
    <name evidence="2" type="ORF">OIU79_018123</name>
</gene>
<dbReference type="OrthoDB" id="8062037at2759"/>
<organism evidence="2 3">
    <name type="scientific">Salix purpurea</name>
    <name type="common">Purple osier willow</name>
    <dbReference type="NCBI Taxonomy" id="77065"/>
    <lineage>
        <taxon>Eukaryota</taxon>
        <taxon>Viridiplantae</taxon>
        <taxon>Streptophyta</taxon>
        <taxon>Embryophyta</taxon>
        <taxon>Tracheophyta</taxon>
        <taxon>Spermatophyta</taxon>
        <taxon>Magnoliopsida</taxon>
        <taxon>eudicotyledons</taxon>
        <taxon>Gunneridae</taxon>
        <taxon>Pentapetalae</taxon>
        <taxon>rosids</taxon>
        <taxon>fabids</taxon>
        <taxon>Malpighiales</taxon>
        <taxon>Salicaceae</taxon>
        <taxon>Saliceae</taxon>
        <taxon>Salix</taxon>
    </lineage>
</organism>
<proteinExistence type="predicted"/>
<feature type="compositionally biased region" description="Polar residues" evidence="1">
    <location>
        <begin position="50"/>
        <end position="60"/>
    </location>
</feature>
<name>A0A9Q0WXZ1_SALPP</name>